<dbReference type="Gene3D" id="3.30.559.10">
    <property type="entry name" value="Chloramphenicol acetyltransferase-like domain"/>
    <property type="match status" value="2"/>
</dbReference>
<accession>A0AAU9LSK1</accession>
<evidence type="ECO:0000256" key="1">
    <source>
        <dbReference type="ARBA" id="ARBA00009861"/>
    </source>
</evidence>
<gene>
    <name evidence="3" type="ORF">LVIROSA_LOCUS5070</name>
</gene>
<sequence>MTDGPGFAQFLSASDEITRGASTPSTLPVWQRELLFARDTPCVTFDHHEYNDFTNTKYPIMTLDTMHQKSFFFGSTELSAIRRFFPETLKHCSTFDMLSASLWRCRTIALDPNLEDEIRFMFPVNARTMFNPPLLVGYYGNCLATACAISTARDLLHEPLGYAIELVRKAKALVSEEYVRSTIDLMAIRGRRFTSTFAWTFTISNLSRVGLNEVDFGWGKAAYGGPATGGLDFLPGVLSYYMSSTNKKGESGIMVLISLPSGPMEKFVKELNNMLM</sequence>
<dbReference type="AlphaFoldDB" id="A0AAU9LSK1"/>
<evidence type="ECO:0000313" key="3">
    <source>
        <dbReference type="EMBL" id="CAH1417387.1"/>
    </source>
</evidence>
<organism evidence="3 4">
    <name type="scientific">Lactuca virosa</name>
    <dbReference type="NCBI Taxonomy" id="75947"/>
    <lineage>
        <taxon>Eukaryota</taxon>
        <taxon>Viridiplantae</taxon>
        <taxon>Streptophyta</taxon>
        <taxon>Embryophyta</taxon>
        <taxon>Tracheophyta</taxon>
        <taxon>Spermatophyta</taxon>
        <taxon>Magnoliopsida</taxon>
        <taxon>eudicotyledons</taxon>
        <taxon>Gunneridae</taxon>
        <taxon>Pentapetalae</taxon>
        <taxon>asterids</taxon>
        <taxon>campanulids</taxon>
        <taxon>Asterales</taxon>
        <taxon>Asteraceae</taxon>
        <taxon>Cichorioideae</taxon>
        <taxon>Cichorieae</taxon>
        <taxon>Lactucinae</taxon>
        <taxon>Lactuca</taxon>
    </lineage>
</organism>
<keyword evidence="4" id="KW-1185">Reference proteome</keyword>
<comment type="caution">
    <text evidence="3">The sequence shown here is derived from an EMBL/GenBank/DDBJ whole genome shotgun (WGS) entry which is preliminary data.</text>
</comment>
<proteinExistence type="inferred from homology"/>
<dbReference type="PANTHER" id="PTHR31147">
    <property type="entry name" value="ACYL TRANSFERASE 4"/>
    <property type="match status" value="1"/>
</dbReference>
<evidence type="ECO:0000256" key="2">
    <source>
        <dbReference type="ARBA" id="ARBA00022679"/>
    </source>
</evidence>
<dbReference type="Pfam" id="PF02458">
    <property type="entry name" value="Transferase"/>
    <property type="match status" value="1"/>
</dbReference>
<dbReference type="InterPro" id="IPR023213">
    <property type="entry name" value="CAT-like_dom_sf"/>
</dbReference>
<dbReference type="InterPro" id="IPR050898">
    <property type="entry name" value="Plant_acyltransferase"/>
</dbReference>
<dbReference type="EMBL" id="CAKMRJ010000019">
    <property type="protein sequence ID" value="CAH1417387.1"/>
    <property type="molecule type" value="Genomic_DNA"/>
</dbReference>
<dbReference type="GO" id="GO:0016740">
    <property type="term" value="F:transferase activity"/>
    <property type="evidence" value="ECO:0007669"/>
    <property type="project" value="UniProtKB-KW"/>
</dbReference>
<name>A0AAU9LSK1_9ASTR</name>
<protein>
    <recommendedName>
        <fullName evidence="5">Benzyl alcohol O-benzoyltransferase</fullName>
    </recommendedName>
</protein>
<dbReference type="Proteomes" id="UP001157418">
    <property type="component" value="Unassembled WGS sequence"/>
</dbReference>
<evidence type="ECO:0000313" key="4">
    <source>
        <dbReference type="Proteomes" id="UP001157418"/>
    </source>
</evidence>
<comment type="similarity">
    <text evidence="1">Belongs to the plant acyltransferase family.</text>
</comment>
<evidence type="ECO:0008006" key="5">
    <source>
        <dbReference type="Google" id="ProtNLM"/>
    </source>
</evidence>
<keyword evidence="2" id="KW-0808">Transferase</keyword>
<dbReference type="PANTHER" id="PTHR31147:SF66">
    <property type="entry name" value="OS05G0315700 PROTEIN"/>
    <property type="match status" value="1"/>
</dbReference>
<reference evidence="3 4" key="1">
    <citation type="submission" date="2022-01" db="EMBL/GenBank/DDBJ databases">
        <authorList>
            <person name="Xiong W."/>
            <person name="Schranz E."/>
        </authorList>
    </citation>
    <scope>NUCLEOTIDE SEQUENCE [LARGE SCALE GENOMIC DNA]</scope>
</reference>